<comment type="caution">
    <text evidence="2">The sequence shown here is derived from an EMBL/GenBank/DDBJ whole genome shotgun (WGS) entry which is preliminary data.</text>
</comment>
<gene>
    <name evidence="2" type="ORF">LSAT_V11C900478210</name>
</gene>
<keyword evidence="3" id="KW-1185">Reference proteome</keyword>
<feature type="region of interest" description="Disordered" evidence="1">
    <location>
        <begin position="1"/>
        <end position="23"/>
    </location>
</feature>
<organism evidence="2 3">
    <name type="scientific">Lactuca sativa</name>
    <name type="common">Garden lettuce</name>
    <dbReference type="NCBI Taxonomy" id="4236"/>
    <lineage>
        <taxon>Eukaryota</taxon>
        <taxon>Viridiplantae</taxon>
        <taxon>Streptophyta</taxon>
        <taxon>Embryophyta</taxon>
        <taxon>Tracheophyta</taxon>
        <taxon>Spermatophyta</taxon>
        <taxon>Magnoliopsida</taxon>
        <taxon>eudicotyledons</taxon>
        <taxon>Gunneridae</taxon>
        <taxon>Pentapetalae</taxon>
        <taxon>asterids</taxon>
        <taxon>campanulids</taxon>
        <taxon>Asterales</taxon>
        <taxon>Asteraceae</taxon>
        <taxon>Cichorioideae</taxon>
        <taxon>Cichorieae</taxon>
        <taxon>Lactucinae</taxon>
        <taxon>Lactuca</taxon>
    </lineage>
</organism>
<reference evidence="2 3" key="1">
    <citation type="journal article" date="2017" name="Nat. Commun.">
        <title>Genome assembly with in vitro proximity ligation data and whole-genome triplication in lettuce.</title>
        <authorList>
            <person name="Reyes-Chin-Wo S."/>
            <person name="Wang Z."/>
            <person name="Yang X."/>
            <person name="Kozik A."/>
            <person name="Arikit S."/>
            <person name="Song C."/>
            <person name="Xia L."/>
            <person name="Froenicke L."/>
            <person name="Lavelle D.O."/>
            <person name="Truco M.J."/>
            <person name="Xia R."/>
            <person name="Zhu S."/>
            <person name="Xu C."/>
            <person name="Xu H."/>
            <person name="Xu X."/>
            <person name="Cox K."/>
            <person name="Korf I."/>
            <person name="Meyers B.C."/>
            <person name="Michelmore R.W."/>
        </authorList>
    </citation>
    <scope>NUCLEOTIDE SEQUENCE [LARGE SCALE GENOMIC DNA]</scope>
    <source>
        <strain evidence="3">cv. Salinas</strain>
        <tissue evidence="2">Seedlings</tissue>
    </source>
</reference>
<evidence type="ECO:0000313" key="3">
    <source>
        <dbReference type="Proteomes" id="UP000235145"/>
    </source>
</evidence>
<accession>A0A9R1WST6</accession>
<proteinExistence type="predicted"/>
<feature type="compositionally biased region" description="Basic and acidic residues" evidence="1">
    <location>
        <begin position="73"/>
        <end position="85"/>
    </location>
</feature>
<dbReference type="Proteomes" id="UP000235145">
    <property type="component" value="Unassembled WGS sequence"/>
</dbReference>
<dbReference type="EMBL" id="NBSK02000009">
    <property type="protein sequence ID" value="KAJ0188230.1"/>
    <property type="molecule type" value="Genomic_DNA"/>
</dbReference>
<protein>
    <submittedName>
        <fullName evidence="2">Uncharacterized protein</fullName>
    </submittedName>
</protein>
<evidence type="ECO:0000256" key="1">
    <source>
        <dbReference type="SAM" id="MobiDB-lite"/>
    </source>
</evidence>
<name>A0A9R1WST6_LACSA</name>
<feature type="compositionally biased region" description="Basic and acidic residues" evidence="1">
    <location>
        <begin position="119"/>
        <end position="138"/>
    </location>
</feature>
<feature type="region of interest" description="Disordered" evidence="1">
    <location>
        <begin position="63"/>
        <end position="97"/>
    </location>
</feature>
<feature type="region of interest" description="Disordered" evidence="1">
    <location>
        <begin position="109"/>
        <end position="138"/>
    </location>
</feature>
<dbReference type="AlphaFoldDB" id="A0A9R1WST6"/>
<evidence type="ECO:0000313" key="2">
    <source>
        <dbReference type="EMBL" id="KAJ0188230.1"/>
    </source>
</evidence>
<sequence>MTGDGGGGGNCVSGGDGGDSGGGGASDGLVVVVVVMVMVGGCVGGGDVKVGVGRGGWGGSGCINLTPVMGQKTNDKKGKEDKEGNSEEDNDNDGSLPKVYYLLDGNEARNEGIKNNGDNNKKGETKVKEKNREMNGNENHEDKTMMRLKKQIIMERLVNKMKQIKICWIKLLKTLWIMSLELDFSSLNSQEDEI</sequence>